<dbReference type="PROSITE" id="PS00552">
    <property type="entry name" value="HTH_MERR_1"/>
    <property type="match status" value="1"/>
</dbReference>
<evidence type="ECO:0000256" key="1">
    <source>
        <dbReference type="ARBA" id="ARBA00023015"/>
    </source>
</evidence>
<dbReference type="CDD" id="cd01106">
    <property type="entry name" value="HTH_TipAL-Mta"/>
    <property type="match status" value="1"/>
</dbReference>
<accession>A0ABY5MGS9</accession>
<evidence type="ECO:0000256" key="4">
    <source>
        <dbReference type="ARBA" id="ARBA00023163"/>
    </source>
</evidence>
<organism evidence="6 7">
    <name type="scientific">Nitratireductor thuwali</name>
    <dbReference type="NCBI Taxonomy" id="2267699"/>
    <lineage>
        <taxon>Bacteria</taxon>
        <taxon>Pseudomonadati</taxon>
        <taxon>Pseudomonadota</taxon>
        <taxon>Alphaproteobacteria</taxon>
        <taxon>Hyphomicrobiales</taxon>
        <taxon>Phyllobacteriaceae</taxon>
        <taxon>Nitratireductor</taxon>
    </lineage>
</organism>
<keyword evidence="4" id="KW-0804">Transcription</keyword>
<name>A0ABY5MGS9_9HYPH</name>
<dbReference type="PRINTS" id="PR00040">
    <property type="entry name" value="HTHMERR"/>
</dbReference>
<dbReference type="Pfam" id="PF07739">
    <property type="entry name" value="TipAS"/>
    <property type="match status" value="1"/>
</dbReference>
<dbReference type="SUPFAM" id="SSF89082">
    <property type="entry name" value="Antibiotic binding domain of TipA-like multidrug resistance regulators"/>
    <property type="match status" value="1"/>
</dbReference>
<dbReference type="EMBL" id="CP030941">
    <property type="protein sequence ID" value="UUP16411.1"/>
    <property type="molecule type" value="Genomic_DNA"/>
</dbReference>
<dbReference type="Pfam" id="PF13411">
    <property type="entry name" value="MerR_1"/>
    <property type="match status" value="1"/>
</dbReference>
<proteinExistence type="predicted"/>
<dbReference type="Gene3D" id="1.10.1660.10">
    <property type="match status" value="1"/>
</dbReference>
<gene>
    <name evidence="6" type="primary">mta</name>
    <name evidence="6" type="ORF">NTH_00857</name>
</gene>
<dbReference type="InterPro" id="IPR036244">
    <property type="entry name" value="TipA-like_antibiotic-bd"/>
</dbReference>
<dbReference type="Gene3D" id="1.10.490.50">
    <property type="entry name" value="Antibiotic binding domain of TipA-like multidrug resistance regulators"/>
    <property type="match status" value="1"/>
</dbReference>
<dbReference type="InterPro" id="IPR000551">
    <property type="entry name" value="MerR-type_HTH_dom"/>
</dbReference>
<evidence type="ECO:0000259" key="5">
    <source>
        <dbReference type="PROSITE" id="PS50937"/>
    </source>
</evidence>
<dbReference type="SMART" id="SM00422">
    <property type="entry name" value="HTH_MERR"/>
    <property type="match status" value="1"/>
</dbReference>
<evidence type="ECO:0000256" key="3">
    <source>
        <dbReference type="ARBA" id="ARBA00023159"/>
    </source>
</evidence>
<evidence type="ECO:0000313" key="7">
    <source>
        <dbReference type="Proteomes" id="UP001342418"/>
    </source>
</evidence>
<dbReference type="InterPro" id="IPR009061">
    <property type="entry name" value="DNA-bd_dom_put_sf"/>
</dbReference>
<keyword evidence="3" id="KW-0010">Activator</keyword>
<dbReference type="SUPFAM" id="SSF46955">
    <property type="entry name" value="Putative DNA-binding domain"/>
    <property type="match status" value="1"/>
</dbReference>
<dbReference type="PROSITE" id="PS50937">
    <property type="entry name" value="HTH_MERR_2"/>
    <property type="match status" value="1"/>
</dbReference>
<feature type="domain" description="HTH merR-type" evidence="5">
    <location>
        <begin position="3"/>
        <end position="72"/>
    </location>
</feature>
<protein>
    <submittedName>
        <fullName evidence="6">HTH-type transcriptional activator mta</fullName>
    </submittedName>
</protein>
<dbReference type="PANTHER" id="PTHR30204:SF90">
    <property type="entry name" value="HTH-TYPE TRANSCRIPTIONAL ACTIVATOR MTA"/>
    <property type="match status" value="1"/>
</dbReference>
<evidence type="ECO:0000313" key="6">
    <source>
        <dbReference type="EMBL" id="UUP16411.1"/>
    </source>
</evidence>
<sequence length="257" mass="29268">MKVYTVSEVAALAGISVRTLHYYDEIGLLKPAHVGDNRYRYYREPELLRLQQILLHRELGMTLNEIGAILDDPHFDYLATLRTQRERLEAEGERCRQLVRTIDRTIGELEGDGIVKHKDLYSGFVPQEKQAEYEAWLVDRFGEDARLPIAASRSRFEATDPGTAGRHMEELEEIETALADAMQANTPPQARSLDPLIGRHRDWVAAMWGKACPADAYATLADIYGAHPDFARRFEAIRPGFSSWLPTAMKAWARRQT</sequence>
<dbReference type="PANTHER" id="PTHR30204">
    <property type="entry name" value="REDOX-CYCLING DRUG-SENSING TRANSCRIPTIONAL ACTIVATOR SOXR"/>
    <property type="match status" value="1"/>
</dbReference>
<dbReference type="InterPro" id="IPR047057">
    <property type="entry name" value="MerR_fam"/>
</dbReference>
<keyword evidence="7" id="KW-1185">Reference proteome</keyword>
<reference evidence="6 7" key="1">
    <citation type="submission" date="2018-07" db="EMBL/GenBank/DDBJ databases">
        <title>Genome sequence of Nitratireductor thuwali#1536.</title>
        <authorList>
            <person name="Michoud G."/>
            <person name="Merlino G."/>
            <person name="Sefrji F.O."/>
            <person name="Daffonchio D."/>
        </authorList>
    </citation>
    <scope>NUCLEOTIDE SEQUENCE [LARGE SCALE GENOMIC DNA]</scope>
    <source>
        <strain evidence="7">Nit1536</strain>
    </source>
</reference>
<evidence type="ECO:0000256" key="2">
    <source>
        <dbReference type="ARBA" id="ARBA00023125"/>
    </source>
</evidence>
<dbReference type="InterPro" id="IPR012925">
    <property type="entry name" value="TipAS_dom"/>
</dbReference>
<dbReference type="RefSeq" id="WP_338528838.1">
    <property type="nucleotide sequence ID" value="NZ_CP030941.1"/>
</dbReference>
<keyword evidence="1" id="KW-0805">Transcription regulation</keyword>
<dbReference type="Proteomes" id="UP001342418">
    <property type="component" value="Chromosome"/>
</dbReference>
<keyword evidence="2" id="KW-0238">DNA-binding</keyword>